<dbReference type="InterPro" id="IPR036047">
    <property type="entry name" value="F-box-like_dom_sf"/>
</dbReference>
<dbReference type="Pfam" id="PF07734">
    <property type="entry name" value="FBA_1"/>
    <property type="match status" value="1"/>
</dbReference>
<dbReference type="SUPFAM" id="SSF50965">
    <property type="entry name" value="Galactose oxidase, central domain"/>
    <property type="match status" value="1"/>
</dbReference>
<keyword evidence="4" id="KW-1185">Reference proteome</keyword>
<gene>
    <name evidence="3" type="ORF">FH972_007560</name>
</gene>
<dbReference type="InterPro" id="IPR006527">
    <property type="entry name" value="F-box-assoc_dom_typ1"/>
</dbReference>
<name>A0A5N6QXL2_9ROSI</name>
<organism evidence="3 4">
    <name type="scientific">Carpinus fangiana</name>
    <dbReference type="NCBI Taxonomy" id="176857"/>
    <lineage>
        <taxon>Eukaryota</taxon>
        <taxon>Viridiplantae</taxon>
        <taxon>Streptophyta</taxon>
        <taxon>Embryophyta</taxon>
        <taxon>Tracheophyta</taxon>
        <taxon>Spermatophyta</taxon>
        <taxon>Magnoliopsida</taxon>
        <taxon>eudicotyledons</taxon>
        <taxon>Gunneridae</taxon>
        <taxon>Pentapetalae</taxon>
        <taxon>rosids</taxon>
        <taxon>fabids</taxon>
        <taxon>Fagales</taxon>
        <taxon>Betulaceae</taxon>
        <taxon>Carpinus</taxon>
    </lineage>
</organism>
<dbReference type="PROSITE" id="PS50181">
    <property type="entry name" value="FBOX"/>
    <property type="match status" value="1"/>
</dbReference>
<feature type="domain" description="F-box" evidence="2">
    <location>
        <begin position="10"/>
        <end position="57"/>
    </location>
</feature>
<dbReference type="InterPro" id="IPR050796">
    <property type="entry name" value="SCF_F-box_component"/>
</dbReference>
<dbReference type="EMBL" id="CM017323">
    <property type="protein sequence ID" value="KAE8021690.1"/>
    <property type="molecule type" value="Genomic_DNA"/>
</dbReference>
<evidence type="ECO:0000313" key="3">
    <source>
        <dbReference type="EMBL" id="KAE8021690.1"/>
    </source>
</evidence>
<proteinExistence type="predicted"/>
<evidence type="ECO:0000313" key="4">
    <source>
        <dbReference type="Proteomes" id="UP000327013"/>
    </source>
</evidence>
<accession>A0A5N6QXL2</accession>
<dbReference type="NCBIfam" id="TIGR01640">
    <property type="entry name" value="F_box_assoc_1"/>
    <property type="match status" value="1"/>
</dbReference>
<dbReference type="OrthoDB" id="5314306at2759"/>
<dbReference type="Gene3D" id="1.20.1280.50">
    <property type="match status" value="1"/>
</dbReference>
<dbReference type="Proteomes" id="UP000327013">
    <property type="component" value="Chromosome 3"/>
</dbReference>
<dbReference type="Pfam" id="PF00646">
    <property type="entry name" value="F-box"/>
    <property type="match status" value="1"/>
</dbReference>
<evidence type="ECO:0000259" key="2">
    <source>
        <dbReference type="PROSITE" id="PS50181"/>
    </source>
</evidence>
<dbReference type="PANTHER" id="PTHR31672:SF13">
    <property type="entry name" value="F-BOX PROTEIN CPR30-LIKE"/>
    <property type="match status" value="1"/>
</dbReference>
<dbReference type="CDD" id="cd22157">
    <property type="entry name" value="F-box_AtFBW1-like"/>
    <property type="match status" value="1"/>
</dbReference>
<protein>
    <recommendedName>
        <fullName evidence="2">F-box domain-containing protein</fullName>
    </recommendedName>
</protein>
<evidence type="ECO:0000256" key="1">
    <source>
        <dbReference type="SAM" id="MobiDB-lite"/>
    </source>
</evidence>
<dbReference type="InterPro" id="IPR011043">
    <property type="entry name" value="Gal_Oxase/kelch_b-propeller"/>
</dbReference>
<sequence>MSSRDILKAKMSSRDLPEDVIMEILSRLPVKWLLRFKCVCKSWYALITNPDFINKHLTWATSHNPRRGVFLTCEHEITRTPWVSLRAYETLEVSRYVDISQFFPHDIDDLAVYGPCNGILCLLGGFEDRDDDDDRDRSNGLVLWNPATRESKALPVIHRPPDVPTTFSFNFGFGFDPKANDYKVVRILNFRSLKCEVEVYSLSTDSWRVINPSLNPAYRVSSPRFPSYSNGVHHWWACERRNRDHRLLLSFDMSNEVFQETPLPPLSERPSLFEAIAVINDSVALVSMYHGGESKCYDIWVMNECGVKGSWTKLFTIRPRPQLSNLLELRDGGLVLLRNENGWLVVFDPRTREQRDLGIYGNSFQVVSFTETLVLLNRSRECAPATRSATRSATRPATRSATRQVMRWL</sequence>
<dbReference type="SUPFAM" id="SSF81383">
    <property type="entry name" value="F-box domain"/>
    <property type="match status" value="1"/>
</dbReference>
<feature type="compositionally biased region" description="Low complexity" evidence="1">
    <location>
        <begin position="386"/>
        <end position="403"/>
    </location>
</feature>
<feature type="region of interest" description="Disordered" evidence="1">
    <location>
        <begin position="386"/>
        <end position="409"/>
    </location>
</feature>
<reference evidence="3 4" key="1">
    <citation type="submission" date="2019-06" db="EMBL/GenBank/DDBJ databases">
        <title>A chromosomal-level reference genome of Carpinus fangiana (Coryloideae, Betulaceae).</title>
        <authorList>
            <person name="Yang X."/>
            <person name="Wang Z."/>
            <person name="Zhang L."/>
            <person name="Hao G."/>
            <person name="Liu J."/>
            <person name="Yang Y."/>
        </authorList>
    </citation>
    <scope>NUCLEOTIDE SEQUENCE [LARGE SCALE GENOMIC DNA]</scope>
    <source>
        <strain evidence="3">Cfa_2016G</strain>
        <tissue evidence="3">Leaf</tissue>
    </source>
</reference>
<dbReference type="SMART" id="SM00256">
    <property type="entry name" value="FBOX"/>
    <property type="match status" value="1"/>
</dbReference>
<dbReference type="InterPro" id="IPR017451">
    <property type="entry name" value="F-box-assoc_interact_dom"/>
</dbReference>
<dbReference type="AlphaFoldDB" id="A0A5N6QXL2"/>
<dbReference type="PANTHER" id="PTHR31672">
    <property type="entry name" value="BNACNNG10540D PROTEIN"/>
    <property type="match status" value="1"/>
</dbReference>
<dbReference type="InterPro" id="IPR001810">
    <property type="entry name" value="F-box_dom"/>
</dbReference>